<proteinExistence type="predicted"/>
<dbReference type="Proteomes" id="UP000311382">
    <property type="component" value="Unassembled WGS sequence"/>
</dbReference>
<comment type="caution">
    <text evidence="2">The sequence shown here is derived from an EMBL/GenBank/DDBJ whole genome shotgun (WGS) entry which is preliminary data.</text>
</comment>
<keyword evidence="3" id="KW-1185">Reference proteome</keyword>
<dbReference type="AlphaFoldDB" id="A0A5C5FQ04"/>
<name>A0A5C5FQ04_9BASI</name>
<dbReference type="EMBL" id="SOZI01000161">
    <property type="protein sequence ID" value="TNY18024.1"/>
    <property type="molecule type" value="Genomic_DNA"/>
</dbReference>
<evidence type="ECO:0000313" key="3">
    <source>
        <dbReference type="Proteomes" id="UP000311382"/>
    </source>
</evidence>
<feature type="region of interest" description="Disordered" evidence="1">
    <location>
        <begin position="474"/>
        <end position="507"/>
    </location>
</feature>
<evidence type="ECO:0000313" key="2">
    <source>
        <dbReference type="EMBL" id="TNY18024.1"/>
    </source>
</evidence>
<organism evidence="2 3">
    <name type="scientific">Rhodotorula diobovata</name>
    <dbReference type="NCBI Taxonomy" id="5288"/>
    <lineage>
        <taxon>Eukaryota</taxon>
        <taxon>Fungi</taxon>
        <taxon>Dikarya</taxon>
        <taxon>Basidiomycota</taxon>
        <taxon>Pucciniomycotina</taxon>
        <taxon>Microbotryomycetes</taxon>
        <taxon>Sporidiobolales</taxon>
        <taxon>Sporidiobolaceae</taxon>
        <taxon>Rhodotorula</taxon>
    </lineage>
</organism>
<sequence length="507" mass="54367">MQSLLSLWSYVAPTSDTSLASSTPVPESAFPLPGLPPLPTELVLRILADTVPPASHATHAARTRVLHAYALLSRDCARWACLELRRDVRLRTFEHAKWFAREVLRRRRWAWASGIRALRLGEETDQEGQGDTVWRREGVGRLVSELLRLCGNVEELWICGLSGIQPGDLAAGQKLRALWINEARMTPSTDLATPLCLPHLATLYLKAVICTGPSLAQLLDTSVLPALRHVEYHSVHQSLVAPLPPPAPAHGPNAVPGGASNLAAITANLAALRPPAQFSSSSSEHPLCAFATQLRSLVLGDHASRSLPPAAVASLLSGAHVLEGLSVPIGMLLDDRNLDDALDLCTALRALRLTTTGPPPVSATSAQRDARLATRATGWRDAAFDLVTQALPGRARSDISPLGAAVEDSDGLVVAAAPPQRTVDEMRMLVRVEAAMQVAVRVLERAGRGGIVTAPAVDAADEWTATRAVDARGGEAGVMEEREGREAETDGPWRVDGARWRGRRDLE</sequence>
<accession>A0A5C5FQ04</accession>
<evidence type="ECO:0000256" key="1">
    <source>
        <dbReference type="SAM" id="MobiDB-lite"/>
    </source>
</evidence>
<gene>
    <name evidence="2" type="ORF">DMC30DRAFT_80285</name>
</gene>
<reference evidence="2 3" key="1">
    <citation type="submission" date="2019-03" db="EMBL/GenBank/DDBJ databases">
        <title>Rhodosporidium diobovatum UCD-FST 08-225 genome sequencing, assembly, and annotation.</title>
        <authorList>
            <person name="Fakankun I.U."/>
            <person name="Fristensky B."/>
            <person name="Levin D.B."/>
        </authorList>
    </citation>
    <scope>NUCLEOTIDE SEQUENCE [LARGE SCALE GENOMIC DNA]</scope>
    <source>
        <strain evidence="2 3">UCD-FST 08-225</strain>
    </source>
</reference>
<protein>
    <submittedName>
        <fullName evidence="2">Uncharacterized protein</fullName>
    </submittedName>
</protein>